<evidence type="ECO:0000313" key="1">
    <source>
        <dbReference type="EMBL" id="SFZ97142.1"/>
    </source>
</evidence>
<keyword evidence="2" id="KW-1185">Reference proteome</keyword>
<dbReference type="Proteomes" id="UP000182034">
    <property type="component" value="Unassembled WGS sequence"/>
</dbReference>
<gene>
    <name evidence="1" type="ORF">SAMN05216324_1464</name>
</gene>
<dbReference type="RefSeq" id="WP_072412978.1">
    <property type="nucleotide sequence ID" value="NZ_FPKW01000046.1"/>
</dbReference>
<name>A0A1K2IXY9_9FLAO</name>
<organism evidence="1 2">
    <name type="scientific">Chryseobacterium limigenitum</name>
    <dbReference type="NCBI Taxonomy" id="1612149"/>
    <lineage>
        <taxon>Bacteria</taxon>
        <taxon>Pseudomonadati</taxon>
        <taxon>Bacteroidota</taxon>
        <taxon>Flavobacteriia</taxon>
        <taxon>Flavobacteriales</taxon>
        <taxon>Weeksellaceae</taxon>
        <taxon>Chryseobacterium group</taxon>
        <taxon>Chryseobacterium</taxon>
    </lineage>
</organism>
<protein>
    <submittedName>
        <fullName evidence="1">Uncharacterized protein</fullName>
    </submittedName>
</protein>
<evidence type="ECO:0000313" key="2">
    <source>
        <dbReference type="Proteomes" id="UP000182034"/>
    </source>
</evidence>
<reference evidence="2" key="1">
    <citation type="submission" date="2016-10" db="EMBL/GenBank/DDBJ databases">
        <authorList>
            <person name="Varghese N."/>
            <person name="Submissions S."/>
        </authorList>
    </citation>
    <scope>NUCLEOTIDE SEQUENCE [LARGE SCALE GENOMIC DNA]</scope>
    <source>
        <strain evidence="2">SUR2</strain>
    </source>
</reference>
<dbReference type="STRING" id="1612149.SAMN05216324_1464"/>
<accession>A0A1K2IXY9</accession>
<dbReference type="OrthoDB" id="1221248at2"/>
<dbReference type="AlphaFoldDB" id="A0A1K2IXY9"/>
<dbReference type="EMBL" id="FPKW01000046">
    <property type="protein sequence ID" value="SFZ97142.1"/>
    <property type="molecule type" value="Genomic_DNA"/>
</dbReference>
<sequence length="283" mass="32448">MSNILAFATCDKGLIDLQEKKILSYPKIENESTNKNQFYSLDGEFLCYDIEVGNSVFIIDKDIYLTFLPKTYLEEKNNIIDYDKLKESSVKLNIEQYAFERIASIIYAESSINKSVIKTEELLSEMTAMAFILNKYPKTIAFGENSETANKLNYSIAGDRNKNKRMKLAFKGLINALIDNEDLSNGATKWDGQEQSFFADSENSQSVLLETSRGTISIKLHMNIMGWTILDEHYDKWKSNIGIKFKAPQEKYATVGSNKDKIRYESTAVYGLTIFWRIVNKKK</sequence>
<proteinExistence type="predicted"/>